<dbReference type="EMBL" id="HBFQ01011597">
    <property type="protein sequence ID" value="CAD8833815.1"/>
    <property type="molecule type" value="Transcribed_RNA"/>
</dbReference>
<gene>
    <name evidence="1" type="ORF">NSCI0253_LOCUS8163</name>
</gene>
<dbReference type="SUPFAM" id="SSF49599">
    <property type="entry name" value="TRAF domain-like"/>
    <property type="match status" value="1"/>
</dbReference>
<sequence length="353" mass="39020">MLSRSSHVCRHGWRAQRVPVEHAARFACSLSAVRGARGSRGTVFSTSTQYRSHSNAAGETQLGRYLKLSGATWGDAIDFNKVQNSGTGTSTWLVELPPEHLNVLRKGDVLESSPFSIGSSRARIQFYPKGDQNSQGGCSLWLLSDKGLGPVRMSLGNVHRDGGSSEFCTLEDVLQDDKVEVKVQCGEAVAEKQMRAAPQKMTEVQQSLQMTGLQLAEWRLYDIAQLSGKMLITSPPFRFHHVLLGDMYLELQMGVPHEGFCTVFFRCRVPTMKLRVGITAGDAFSTSFIARGRSTMTEDLSNNECLKVNLDAPAVHDGDLVIRCLLEEVVSIPSALQHMIPRLNERASWPKRL</sequence>
<organism evidence="1">
    <name type="scientific">Noctiluca scintillans</name>
    <name type="common">Sea sparkle</name>
    <name type="synonym">Red tide dinoflagellate</name>
    <dbReference type="NCBI Taxonomy" id="2966"/>
    <lineage>
        <taxon>Eukaryota</taxon>
        <taxon>Sar</taxon>
        <taxon>Alveolata</taxon>
        <taxon>Dinophyceae</taxon>
        <taxon>Noctilucales</taxon>
        <taxon>Noctilucaceae</taxon>
        <taxon>Noctiluca</taxon>
    </lineage>
</organism>
<accession>A0A7S0ZVF9</accession>
<dbReference type="InterPro" id="IPR002083">
    <property type="entry name" value="MATH/TRAF_dom"/>
</dbReference>
<reference evidence="1" key="1">
    <citation type="submission" date="2021-01" db="EMBL/GenBank/DDBJ databases">
        <authorList>
            <person name="Corre E."/>
            <person name="Pelletier E."/>
            <person name="Niang G."/>
            <person name="Scheremetjew M."/>
            <person name="Finn R."/>
            <person name="Kale V."/>
            <person name="Holt S."/>
            <person name="Cochrane G."/>
            <person name="Meng A."/>
            <person name="Brown T."/>
            <person name="Cohen L."/>
        </authorList>
    </citation>
    <scope>NUCLEOTIDE SEQUENCE</scope>
</reference>
<proteinExistence type="predicted"/>
<name>A0A7S0ZVF9_NOCSC</name>
<evidence type="ECO:0000313" key="1">
    <source>
        <dbReference type="EMBL" id="CAD8833815.1"/>
    </source>
</evidence>
<dbReference type="AlphaFoldDB" id="A0A7S0ZVF9"/>
<dbReference type="CDD" id="cd00121">
    <property type="entry name" value="MATH"/>
    <property type="match status" value="1"/>
</dbReference>
<protein>
    <submittedName>
        <fullName evidence="1">Uncharacterized protein</fullName>
    </submittedName>
</protein>